<evidence type="ECO:0000313" key="4">
    <source>
        <dbReference type="Proteomes" id="UP001243717"/>
    </source>
</evidence>
<dbReference type="PANTHER" id="PTHR30203">
    <property type="entry name" value="OUTER MEMBRANE CATION EFFLUX PROTEIN"/>
    <property type="match status" value="1"/>
</dbReference>
<dbReference type="Gene3D" id="1.20.1600.10">
    <property type="entry name" value="Outer membrane efflux proteins (OEP)"/>
    <property type="match status" value="1"/>
</dbReference>
<name>A0ABU1AKT3_9BACT</name>
<dbReference type="PROSITE" id="PS51257">
    <property type="entry name" value="PROKAR_LIPOPROTEIN"/>
    <property type="match status" value="1"/>
</dbReference>
<dbReference type="InterPro" id="IPR010131">
    <property type="entry name" value="MdtP/NodT-like"/>
</dbReference>
<keyword evidence="2" id="KW-0564">Palmitate</keyword>
<dbReference type="Proteomes" id="UP001243717">
    <property type="component" value="Unassembled WGS sequence"/>
</dbReference>
<evidence type="ECO:0000313" key="3">
    <source>
        <dbReference type="EMBL" id="MDQ8195403.1"/>
    </source>
</evidence>
<keyword evidence="2" id="KW-0472">Membrane</keyword>
<dbReference type="Pfam" id="PF02321">
    <property type="entry name" value="OEP"/>
    <property type="match status" value="2"/>
</dbReference>
<sequence>MKSTFYFCLPFTLLFTSCVSIPEKRAQQVDEALAIAPTYATSEYPDLELVDSLLELFDAPQLKQLVEQAWAHNPNLLIAASEMDEAGFNFEKSRGALFPSLSGNGAASRAGSNSSAASNTFSASLDVEWEVDLWGELRNQTRAAQADQFTSEANYQATRQSLAAQTMQAWFNLIAAEKQLNLAERERDSFADTHQLVQRRYEQGIVTITEVELAHTDAASARADYESSKDARDQSARALKALLGQYPDASLSASTNWPALDRSIPSGLPSELLLARPDIIAAYQNIRAADALARAAYADLFPAFTLTASGGRSSDTLSDLGRSAFDVWSLAGQISAPIFEAGQRRAEVGAADARAEQAYQNYRAVVINAFTEVENALNSEAYLAREETARLEALAAARRAEAKSLRDYESGLIDILDLLEAQRRVFSTEAQTISLHNLRLSNRVSLALALGKGF</sequence>
<keyword evidence="2" id="KW-0449">Lipoprotein</keyword>
<accession>A0ABU1AKT3</accession>
<dbReference type="Gene3D" id="2.20.200.10">
    <property type="entry name" value="Outer membrane efflux proteins (OEP)"/>
    <property type="match status" value="1"/>
</dbReference>
<dbReference type="InterPro" id="IPR003423">
    <property type="entry name" value="OMP_efflux"/>
</dbReference>
<organism evidence="3 4">
    <name type="scientific">Thalassobacterium sedimentorum</name>
    <dbReference type="NCBI Taxonomy" id="3041258"/>
    <lineage>
        <taxon>Bacteria</taxon>
        <taxon>Pseudomonadati</taxon>
        <taxon>Verrucomicrobiota</taxon>
        <taxon>Opitutia</taxon>
        <taxon>Puniceicoccales</taxon>
        <taxon>Coraliomargaritaceae</taxon>
        <taxon>Thalassobacterium</taxon>
    </lineage>
</organism>
<comment type="subcellular location">
    <subcellularLocation>
        <location evidence="2">Cell membrane</location>
        <topology evidence="2">Lipid-anchor</topology>
    </subcellularLocation>
</comment>
<dbReference type="NCBIfam" id="TIGR01845">
    <property type="entry name" value="outer_NodT"/>
    <property type="match status" value="1"/>
</dbReference>
<dbReference type="EMBL" id="JARXIC010000023">
    <property type="protein sequence ID" value="MDQ8195403.1"/>
    <property type="molecule type" value="Genomic_DNA"/>
</dbReference>
<dbReference type="SUPFAM" id="SSF56954">
    <property type="entry name" value="Outer membrane efflux proteins (OEP)"/>
    <property type="match status" value="1"/>
</dbReference>
<comment type="caution">
    <text evidence="3">The sequence shown here is derived from an EMBL/GenBank/DDBJ whole genome shotgun (WGS) entry which is preliminary data.</text>
</comment>
<comment type="similarity">
    <text evidence="1 2">Belongs to the outer membrane factor (OMF) (TC 1.B.17) family.</text>
</comment>
<reference evidence="3 4" key="1">
    <citation type="submission" date="2023-04" db="EMBL/GenBank/DDBJ databases">
        <title>A novel bacteria isolated from coastal sediment.</title>
        <authorList>
            <person name="Liu X.-J."/>
            <person name="Du Z.-J."/>
        </authorList>
    </citation>
    <scope>NUCLEOTIDE SEQUENCE [LARGE SCALE GENOMIC DNA]</scope>
    <source>
        <strain evidence="3 4">SDUM461004</strain>
    </source>
</reference>
<evidence type="ECO:0000256" key="2">
    <source>
        <dbReference type="RuleBase" id="RU362097"/>
    </source>
</evidence>
<keyword evidence="4" id="KW-1185">Reference proteome</keyword>
<protein>
    <submittedName>
        <fullName evidence="3">Efflux transporter outer membrane subunit</fullName>
    </submittedName>
</protein>
<proteinExistence type="inferred from homology"/>
<keyword evidence="2" id="KW-0812">Transmembrane</keyword>
<keyword evidence="2" id="KW-1134">Transmembrane beta strand</keyword>
<gene>
    <name evidence="3" type="ORF">QEH59_13285</name>
</gene>
<evidence type="ECO:0000256" key="1">
    <source>
        <dbReference type="ARBA" id="ARBA00007613"/>
    </source>
</evidence>
<dbReference type="PANTHER" id="PTHR30203:SF33">
    <property type="entry name" value="BLR4455 PROTEIN"/>
    <property type="match status" value="1"/>
</dbReference>
<dbReference type="RefSeq" id="WP_308985859.1">
    <property type="nucleotide sequence ID" value="NZ_JARXIC010000023.1"/>
</dbReference>